<feature type="region of interest" description="Disordered" evidence="10">
    <location>
        <begin position="1599"/>
        <end position="1618"/>
    </location>
</feature>
<dbReference type="Pfam" id="PF03859">
    <property type="entry name" value="CG-1"/>
    <property type="match status" value="1"/>
</dbReference>
<feature type="compositionally biased region" description="Polar residues" evidence="10">
    <location>
        <begin position="1666"/>
        <end position="1675"/>
    </location>
</feature>
<dbReference type="EnsemblMetazoa" id="AMIN011274-RA">
    <property type="protein sequence ID" value="AMIN011274-PA"/>
    <property type="gene ID" value="AMIN011274"/>
</dbReference>
<dbReference type="InterPro" id="IPR014756">
    <property type="entry name" value="Ig_E-set"/>
</dbReference>
<feature type="region of interest" description="Disordered" evidence="10">
    <location>
        <begin position="1460"/>
        <end position="1495"/>
    </location>
</feature>
<feature type="compositionally biased region" description="Polar residues" evidence="10">
    <location>
        <begin position="485"/>
        <end position="495"/>
    </location>
</feature>
<reference evidence="12" key="2">
    <citation type="submission" date="2020-05" db="UniProtKB">
        <authorList>
            <consortium name="EnsemblMetazoa"/>
        </authorList>
    </citation>
    <scope>IDENTIFICATION</scope>
    <source>
        <strain evidence="12">MINIMUS1</strain>
    </source>
</reference>
<feature type="compositionally biased region" description="Polar residues" evidence="10">
    <location>
        <begin position="1220"/>
        <end position="1237"/>
    </location>
</feature>
<evidence type="ECO:0000256" key="4">
    <source>
        <dbReference type="ARBA" id="ARBA00023015"/>
    </source>
</evidence>
<dbReference type="GO" id="GO:0005634">
    <property type="term" value="C:nucleus"/>
    <property type="evidence" value="ECO:0007669"/>
    <property type="project" value="UniProtKB-SubCell"/>
</dbReference>
<dbReference type="PANTHER" id="PTHR23335">
    <property type="entry name" value="CALMODULIN-BINDING TRANSCRIPTION ACTIVATOR CAMTA"/>
    <property type="match status" value="1"/>
</dbReference>
<dbReference type="STRING" id="112268.A0A182WLJ5"/>
<evidence type="ECO:0000313" key="12">
    <source>
        <dbReference type="EnsemblMetazoa" id="AMIN011274-PA"/>
    </source>
</evidence>
<dbReference type="SMART" id="SM01076">
    <property type="entry name" value="CG-1"/>
    <property type="match status" value="1"/>
</dbReference>
<feature type="region of interest" description="Disordered" evidence="10">
    <location>
        <begin position="453"/>
        <end position="552"/>
    </location>
</feature>
<protein>
    <recommendedName>
        <fullName evidence="11">CG-1 domain-containing protein</fullName>
    </recommendedName>
</protein>
<feature type="region of interest" description="Disordered" evidence="10">
    <location>
        <begin position="236"/>
        <end position="263"/>
    </location>
</feature>
<dbReference type="GO" id="GO:0003712">
    <property type="term" value="F:transcription coregulator activity"/>
    <property type="evidence" value="ECO:0007669"/>
    <property type="project" value="TreeGrafter"/>
</dbReference>
<dbReference type="InterPro" id="IPR002909">
    <property type="entry name" value="IPT_dom"/>
</dbReference>
<feature type="compositionally biased region" description="Basic and acidic residues" evidence="10">
    <location>
        <begin position="1690"/>
        <end position="1699"/>
    </location>
</feature>
<keyword evidence="4" id="KW-0805">Transcription regulation</keyword>
<feature type="region of interest" description="Disordered" evidence="10">
    <location>
        <begin position="1632"/>
        <end position="1699"/>
    </location>
</feature>
<comment type="subunit">
    <text evidence="9">May interact with calmodulin.</text>
</comment>
<dbReference type="Gene3D" id="1.20.5.190">
    <property type="match status" value="1"/>
</dbReference>
<keyword evidence="7" id="KW-0804">Transcription</keyword>
<dbReference type="InterPro" id="IPR013783">
    <property type="entry name" value="Ig-like_fold"/>
</dbReference>
<proteinExistence type="inferred from homology"/>
<keyword evidence="13" id="KW-1185">Reference proteome</keyword>
<dbReference type="GO" id="GO:0048731">
    <property type="term" value="P:system development"/>
    <property type="evidence" value="ECO:0007669"/>
    <property type="project" value="UniProtKB-ARBA"/>
</dbReference>
<comment type="similarity">
    <text evidence="2">Belongs to the CAMTA family.</text>
</comment>
<feature type="domain" description="CG-1" evidence="11">
    <location>
        <begin position="1"/>
        <end position="98"/>
    </location>
</feature>
<feature type="compositionally biased region" description="Polar residues" evidence="10">
    <location>
        <begin position="1265"/>
        <end position="1275"/>
    </location>
</feature>
<evidence type="ECO:0000256" key="5">
    <source>
        <dbReference type="ARBA" id="ARBA00023043"/>
    </source>
</evidence>
<dbReference type="Gene3D" id="1.25.40.20">
    <property type="entry name" value="Ankyrin repeat-containing domain"/>
    <property type="match status" value="1"/>
</dbReference>
<feature type="region of interest" description="Disordered" evidence="10">
    <location>
        <begin position="284"/>
        <end position="402"/>
    </location>
</feature>
<feature type="compositionally biased region" description="Polar residues" evidence="10">
    <location>
        <begin position="538"/>
        <end position="547"/>
    </location>
</feature>
<keyword evidence="5" id="KW-0040">ANK repeat</keyword>
<feature type="region of interest" description="Disordered" evidence="10">
    <location>
        <begin position="991"/>
        <end position="1085"/>
    </location>
</feature>
<evidence type="ECO:0000256" key="6">
    <source>
        <dbReference type="ARBA" id="ARBA00023159"/>
    </source>
</evidence>
<comment type="subcellular location">
    <subcellularLocation>
        <location evidence="1">Nucleus</location>
    </subcellularLocation>
</comment>
<dbReference type="PANTHER" id="PTHR23335:SF1">
    <property type="entry name" value="CALMODULIN-BINDING TRANSCRIPTION ACTIVATOR, ISOFORM F"/>
    <property type="match status" value="1"/>
</dbReference>
<dbReference type="Gene3D" id="2.60.40.10">
    <property type="entry name" value="Immunoglobulins"/>
    <property type="match status" value="1"/>
</dbReference>
<feature type="compositionally biased region" description="Low complexity" evidence="10">
    <location>
        <begin position="383"/>
        <end position="392"/>
    </location>
</feature>
<feature type="region of interest" description="Disordered" evidence="10">
    <location>
        <begin position="644"/>
        <end position="694"/>
    </location>
</feature>
<sequence>MANAFRPSGLGPKSGSMLLYSRKKVRYRRDGYCWKKRKDGKTTREDHMKLKVQGTECIYGCYVHSAILPTFHRRCYWLLQNPDIVLVHYLNVPYPDDNKMAVITPNLALWGDKKEWTKEELVSQLKPMFFSEDEPDTANEIEISTAETVEAIVSQLMEKQRMARQTALVKQLECGCPDANCADGKSCSHPMRRISAAKSVQELGKRTDGHGGGTAPNVLIGSRMYPRWLDNRRMATGRVEQQQQQQQPQHAQHTILDPNGARAITPKTLDSSIHFQVIPTSAQSLTGQNSIRPGNQNPSGLVSLSGSNSSSQLTSVSSHITNGIGGTGTDRSNTVNSVPAGPRDPNINLNGSNENHISMVGSTGQTNRPTNQRSGTDGGSGDSSGLMANGSSNGQGGQGATVGTVHHNRITINGNGASVATSTPPLVLSLGQNLGAPGSLLILNGQQQSYVCQSQHQKSNDKDTDASIKTEASSSSIAKQEMMDASSSPVPSLTHHQTRQSSQPSSGSPSSTTTGGTSEKQSFESIFGYQDHTPMASPVQSMENSGPTHHHDNLPFFNETLDLSQEDIQKTLSANMPLGGHVPGHDTTPTDDAMNGEINPMDFIENCGDVNHGTVDDDVFVNLDAFDMLVEFPELELDAKNEFLRDGTDDGTDDTTGGGDLAGDSGSELGQYKHHVQSEQQQPQPSQPVSNASTITDFSPEWAYPEGGIKVLVTGPWSASSAYTVLFDSFPVPTTLVQDGVLRCYCPAHEVGVVTLQVACDGFVISNAVNFEYKSPPKFETKCEGNGNDMLYKFNLLNRLESIDEKLQIKVEPGELPEDTLLFKQNNFEDRLVNYCETLTAKMWRSVTPGPFIDKHQGMTLLHLAAALGYAKLVRTMLTWKAENSNVILEAEIDALSQDKDGYTPLTLACARGHTETAIILYKWNQNALNVRNHAQKGPVEVARDYGHSELARELERQEKERLHIQQRTPTSASIPTLASISSATTASSSTISASSASPNTLPTSCSNHSSSASSPAASPAQTSTAGQDGTSTSGTTGNRYVGTDLISNLNESNSSSSNSSNSSSNSSSTGTDCKPTDGNNNLHANAGGDIHSLANDASGTMHNFLNLNQIFSYGEGLHGTNSDSCSNDNFGLVAAFNPSLSPTGLSPYSEMKGSCSSVGSQSGGLHYGLENTNSNPMLSNALSPNSDSNRSHDGVFLRPGAVYSSQSPPGARLSKRSSIDSGINMDNRTGGLSRTGKSFRDAQRTTRMDRSMSLPLASGGGQPSGKNQPGTPSSAAGGDRDGDSFSLSLSERTTESPSQVSSNVSLLSPLRKMDFALCEVSATESSPMCEDADSLQEDDCHLPHHQLPDGMDMGQGASGNGAGAVTNAVGDSDAKVLTLAEQIIAAMPERIKNESEETMYLGSPLPDSLNEDTSGMGILNDTFMEPLLDSLPSSQFDQEFNFEFSDHNYRYHDVGTPCSSLSPASSGPLQSPASYSIPQDHPVGSPSPPPTTQDFTEFLQSSSGAVRPFEADFSNLKLNDREQRELYEAAKCIQKAYRSYKGRKSRMEEQDKERTAAVVIQNYYRRYKQYAYYRQMTQAALVIQNGYRSYCENKRFKKSQTTQQQQQPLTSSEEDKASAQCLETYYQNFRNEQKQQQSPQQQQQNNQSGGSVSKEPSPSGPLKRTYSQRTQNQAARKIQQFMRQSKNKLQRERAEKERLVHLRRVEYLQSLQSHEQPEAQPTNGPK</sequence>
<evidence type="ECO:0000256" key="9">
    <source>
        <dbReference type="ARBA" id="ARBA00029480"/>
    </source>
</evidence>
<dbReference type="FunFam" id="1.20.5.190:FF:000065">
    <property type="entry name" value="Calmodulin-binding transcription activator (Camta), drome"/>
    <property type="match status" value="1"/>
</dbReference>
<dbReference type="Proteomes" id="UP000075920">
    <property type="component" value="Unassembled WGS sequence"/>
</dbReference>
<evidence type="ECO:0000256" key="2">
    <source>
        <dbReference type="ARBA" id="ARBA00008267"/>
    </source>
</evidence>
<reference evidence="13" key="1">
    <citation type="submission" date="2013-03" db="EMBL/GenBank/DDBJ databases">
        <title>The Genome Sequence of Anopheles minimus MINIMUS1.</title>
        <authorList>
            <consortium name="The Broad Institute Genomics Platform"/>
            <person name="Neafsey D.E."/>
            <person name="Walton C."/>
            <person name="Walker B."/>
            <person name="Young S.K."/>
            <person name="Zeng Q."/>
            <person name="Gargeya S."/>
            <person name="Fitzgerald M."/>
            <person name="Haas B."/>
            <person name="Abouelleil A."/>
            <person name="Allen A.W."/>
            <person name="Alvarado L."/>
            <person name="Arachchi H.M."/>
            <person name="Berlin A.M."/>
            <person name="Chapman S.B."/>
            <person name="Gainer-Dewar J."/>
            <person name="Goldberg J."/>
            <person name="Griggs A."/>
            <person name="Gujja S."/>
            <person name="Hansen M."/>
            <person name="Howarth C."/>
            <person name="Imamovic A."/>
            <person name="Ireland A."/>
            <person name="Larimer J."/>
            <person name="McCowan C."/>
            <person name="Murphy C."/>
            <person name="Pearson M."/>
            <person name="Poon T.W."/>
            <person name="Priest M."/>
            <person name="Roberts A."/>
            <person name="Saif S."/>
            <person name="Shea T."/>
            <person name="Sisk P."/>
            <person name="Sykes S."/>
            <person name="Wortman J."/>
            <person name="Nusbaum C."/>
            <person name="Birren B."/>
        </authorList>
    </citation>
    <scope>NUCLEOTIDE SEQUENCE [LARGE SCALE GENOMIC DNA]</scope>
    <source>
        <strain evidence="13">MINIMUS1</strain>
    </source>
</reference>
<feature type="compositionally biased region" description="Polar residues" evidence="10">
    <location>
        <begin position="284"/>
        <end position="298"/>
    </location>
</feature>
<dbReference type="FunFam" id="2.60.40.10:FF:000089">
    <property type="entry name" value="calmodulin-binding transcription activator 2 isoform X1"/>
    <property type="match status" value="1"/>
</dbReference>
<feature type="compositionally biased region" description="Low complexity" evidence="10">
    <location>
        <begin position="299"/>
        <end position="318"/>
    </location>
</feature>
<feature type="compositionally biased region" description="Low complexity" evidence="10">
    <location>
        <begin position="241"/>
        <end position="253"/>
    </location>
</feature>
<feature type="compositionally biased region" description="Low complexity" evidence="10">
    <location>
        <begin position="678"/>
        <end position="690"/>
    </location>
</feature>
<evidence type="ECO:0000256" key="3">
    <source>
        <dbReference type="ARBA" id="ARBA00022737"/>
    </source>
</evidence>
<feature type="region of interest" description="Disordered" evidence="10">
    <location>
        <begin position="1167"/>
        <end position="1305"/>
    </location>
</feature>
<evidence type="ECO:0000259" key="11">
    <source>
        <dbReference type="PROSITE" id="PS51437"/>
    </source>
</evidence>
<dbReference type="SMART" id="SM00248">
    <property type="entry name" value="ANK"/>
    <property type="match status" value="2"/>
</dbReference>
<dbReference type="InterPro" id="IPR000048">
    <property type="entry name" value="IQ_motif_EF-hand-BS"/>
</dbReference>
<name>A0A182WLJ5_9DIPT</name>
<dbReference type="VEuPathDB" id="VectorBase:AMIN011274"/>
<dbReference type="InterPro" id="IPR002110">
    <property type="entry name" value="Ankyrin_rpt"/>
</dbReference>
<dbReference type="InterPro" id="IPR005559">
    <property type="entry name" value="CG-1_dom"/>
</dbReference>
<feature type="compositionally biased region" description="Low complexity" evidence="10">
    <location>
        <begin position="1635"/>
        <end position="1649"/>
    </location>
</feature>
<keyword evidence="6" id="KW-0010">Activator</keyword>
<dbReference type="GO" id="GO:0003690">
    <property type="term" value="F:double-stranded DNA binding"/>
    <property type="evidence" value="ECO:0007669"/>
    <property type="project" value="TreeGrafter"/>
</dbReference>
<feature type="compositionally biased region" description="Polar residues" evidence="10">
    <location>
        <begin position="1171"/>
        <end position="1189"/>
    </location>
</feature>
<keyword evidence="3" id="KW-0677">Repeat</keyword>
<dbReference type="SMART" id="SM00015">
    <property type="entry name" value="IQ"/>
    <property type="match status" value="3"/>
</dbReference>
<dbReference type="Pfam" id="PF01833">
    <property type="entry name" value="TIG"/>
    <property type="match status" value="1"/>
</dbReference>
<feature type="compositionally biased region" description="Basic and acidic residues" evidence="10">
    <location>
        <begin position="1239"/>
        <end position="1251"/>
    </location>
</feature>
<accession>A0A182WLJ5</accession>
<dbReference type="PROSITE" id="PS51437">
    <property type="entry name" value="CG_1"/>
    <property type="match status" value="1"/>
</dbReference>
<dbReference type="FunFam" id="1.25.40.20:FF:000015">
    <property type="entry name" value="calmodulin-binding transcription activator 2 isoform X1"/>
    <property type="match status" value="1"/>
</dbReference>
<keyword evidence="8" id="KW-0539">Nucleus</keyword>
<feature type="compositionally biased region" description="Polar residues" evidence="10">
    <location>
        <begin position="1286"/>
        <end position="1305"/>
    </location>
</feature>
<evidence type="ECO:0000256" key="1">
    <source>
        <dbReference type="ARBA" id="ARBA00004123"/>
    </source>
</evidence>
<evidence type="ECO:0000256" key="7">
    <source>
        <dbReference type="ARBA" id="ARBA00023163"/>
    </source>
</evidence>
<dbReference type="GO" id="GO:0048468">
    <property type="term" value="P:cell development"/>
    <property type="evidence" value="ECO:0007669"/>
    <property type="project" value="UniProtKB-ARBA"/>
</dbReference>
<feature type="compositionally biased region" description="Polar residues" evidence="10">
    <location>
        <begin position="347"/>
        <end position="373"/>
    </location>
</feature>
<feature type="compositionally biased region" description="Basic and acidic residues" evidence="10">
    <location>
        <begin position="458"/>
        <end position="468"/>
    </location>
</feature>
<dbReference type="CDD" id="cd23767">
    <property type="entry name" value="IQCD"/>
    <property type="match status" value="1"/>
</dbReference>
<dbReference type="PROSITE" id="PS50096">
    <property type="entry name" value="IQ"/>
    <property type="match status" value="3"/>
</dbReference>
<dbReference type="SUPFAM" id="SSF81296">
    <property type="entry name" value="E set domains"/>
    <property type="match status" value="1"/>
</dbReference>
<feature type="compositionally biased region" description="Low complexity" evidence="10">
    <location>
        <begin position="1048"/>
        <end position="1069"/>
    </location>
</feature>
<organism evidence="12 13">
    <name type="scientific">Anopheles minimus</name>
    <dbReference type="NCBI Taxonomy" id="112268"/>
    <lineage>
        <taxon>Eukaryota</taxon>
        <taxon>Metazoa</taxon>
        <taxon>Ecdysozoa</taxon>
        <taxon>Arthropoda</taxon>
        <taxon>Hexapoda</taxon>
        <taxon>Insecta</taxon>
        <taxon>Pterygota</taxon>
        <taxon>Neoptera</taxon>
        <taxon>Endopterygota</taxon>
        <taxon>Diptera</taxon>
        <taxon>Nematocera</taxon>
        <taxon>Culicoidea</taxon>
        <taxon>Culicidae</taxon>
        <taxon>Anophelinae</taxon>
        <taxon>Anopheles</taxon>
    </lineage>
</organism>
<evidence type="ECO:0000256" key="8">
    <source>
        <dbReference type="ARBA" id="ARBA00023242"/>
    </source>
</evidence>
<evidence type="ECO:0000256" key="10">
    <source>
        <dbReference type="SAM" id="MobiDB-lite"/>
    </source>
</evidence>
<dbReference type="SUPFAM" id="SSF48403">
    <property type="entry name" value="Ankyrin repeat"/>
    <property type="match status" value="1"/>
</dbReference>
<evidence type="ECO:0000313" key="13">
    <source>
        <dbReference type="Proteomes" id="UP000075920"/>
    </source>
</evidence>
<feature type="compositionally biased region" description="Low complexity" evidence="10">
    <location>
        <begin position="500"/>
        <end position="518"/>
    </location>
</feature>
<feature type="compositionally biased region" description="Polar residues" evidence="10">
    <location>
        <begin position="1460"/>
        <end position="1478"/>
    </location>
</feature>
<dbReference type="InterPro" id="IPR036770">
    <property type="entry name" value="Ankyrin_rpt-contain_sf"/>
</dbReference>
<dbReference type="GO" id="GO:0006357">
    <property type="term" value="P:regulation of transcription by RNA polymerase II"/>
    <property type="evidence" value="ECO:0007669"/>
    <property type="project" value="TreeGrafter"/>
</dbReference>
<feature type="compositionally biased region" description="Low complexity" evidence="10">
    <location>
        <begin position="991"/>
        <end position="1038"/>
    </location>
</feature>